<feature type="domain" description="2EXR" evidence="2">
    <location>
        <begin position="30"/>
        <end position="117"/>
    </location>
</feature>
<dbReference type="Proteomes" id="UP000799440">
    <property type="component" value="Unassembled WGS sequence"/>
</dbReference>
<dbReference type="InterPro" id="IPR038883">
    <property type="entry name" value="AN11006-like"/>
</dbReference>
<accession>A0A6A6V6B2</accession>
<feature type="region of interest" description="Disordered" evidence="1">
    <location>
        <begin position="1"/>
        <end position="20"/>
    </location>
</feature>
<proteinExistence type="predicted"/>
<dbReference type="AlphaFoldDB" id="A0A6A6V6B2"/>
<dbReference type="Pfam" id="PF20150">
    <property type="entry name" value="2EXR"/>
    <property type="match status" value="1"/>
</dbReference>
<protein>
    <recommendedName>
        <fullName evidence="2">2EXR domain-containing protein</fullName>
    </recommendedName>
</protein>
<dbReference type="EMBL" id="MU006579">
    <property type="protein sequence ID" value="KAF2746035.1"/>
    <property type="molecule type" value="Genomic_DNA"/>
</dbReference>
<gene>
    <name evidence="3" type="ORF">M011DRAFT_478427</name>
</gene>
<evidence type="ECO:0000256" key="1">
    <source>
        <dbReference type="SAM" id="MobiDB-lite"/>
    </source>
</evidence>
<evidence type="ECO:0000313" key="3">
    <source>
        <dbReference type="EMBL" id="KAF2746035.1"/>
    </source>
</evidence>
<reference evidence="3" key="1">
    <citation type="journal article" date="2020" name="Stud. Mycol.">
        <title>101 Dothideomycetes genomes: a test case for predicting lifestyles and emergence of pathogens.</title>
        <authorList>
            <person name="Haridas S."/>
            <person name="Albert R."/>
            <person name="Binder M."/>
            <person name="Bloem J."/>
            <person name="Labutti K."/>
            <person name="Salamov A."/>
            <person name="Andreopoulos B."/>
            <person name="Baker S."/>
            <person name="Barry K."/>
            <person name="Bills G."/>
            <person name="Bluhm B."/>
            <person name="Cannon C."/>
            <person name="Castanera R."/>
            <person name="Culley D."/>
            <person name="Daum C."/>
            <person name="Ezra D."/>
            <person name="Gonzalez J."/>
            <person name="Henrissat B."/>
            <person name="Kuo A."/>
            <person name="Liang C."/>
            <person name="Lipzen A."/>
            <person name="Lutzoni F."/>
            <person name="Magnuson J."/>
            <person name="Mondo S."/>
            <person name="Nolan M."/>
            <person name="Ohm R."/>
            <person name="Pangilinan J."/>
            <person name="Park H.-J."/>
            <person name="Ramirez L."/>
            <person name="Alfaro M."/>
            <person name="Sun H."/>
            <person name="Tritt A."/>
            <person name="Yoshinaga Y."/>
            <person name="Zwiers L.-H."/>
            <person name="Turgeon B."/>
            <person name="Goodwin S."/>
            <person name="Spatafora J."/>
            <person name="Crous P."/>
            <person name="Grigoriev I."/>
        </authorList>
    </citation>
    <scope>NUCLEOTIDE SEQUENCE</scope>
    <source>
        <strain evidence="3">CBS 119925</strain>
    </source>
</reference>
<sequence>MNRDDYITGREAPPEVEWASSQKADPSKASFLDLPRELRDMIYELALVVPGAIFFYACESYPRAHIHKAVIVRHKDLGPSSPLPVHQALQSKLLRVSRQLHAEATPMLYSRNLFRLFSSNVNFAPRYRGYVHNILFPLDSVSNKLFSRDVTVVAYWWRQCFWPEVLFQARMLLKIYPNLRSLTFSIKEYGNMVTWRPAFVPWGLRGGEVRERREIRVKAARAWLRDKCPMDDGVKRVLRMEIMGGERNGNGGEESEFDVVEFAEAFDGLRAAE</sequence>
<dbReference type="InterPro" id="IPR045518">
    <property type="entry name" value="2EXR"/>
</dbReference>
<dbReference type="OrthoDB" id="5272396at2759"/>
<evidence type="ECO:0000313" key="4">
    <source>
        <dbReference type="Proteomes" id="UP000799440"/>
    </source>
</evidence>
<dbReference type="PANTHER" id="PTHR42085:SF2">
    <property type="entry name" value="F-BOX DOMAIN-CONTAINING PROTEIN"/>
    <property type="match status" value="1"/>
</dbReference>
<name>A0A6A6V6B2_9PLEO</name>
<keyword evidence="4" id="KW-1185">Reference proteome</keyword>
<dbReference type="PANTHER" id="PTHR42085">
    <property type="entry name" value="F-BOX DOMAIN-CONTAINING PROTEIN"/>
    <property type="match status" value="1"/>
</dbReference>
<organism evidence="3 4">
    <name type="scientific">Sporormia fimetaria CBS 119925</name>
    <dbReference type="NCBI Taxonomy" id="1340428"/>
    <lineage>
        <taxon>Eukaryota</taxon>
        <taxon>Fungi</taxon>
        <taxon>Dikarya</taxon>
        <taxon>Ascomycota</taxon>
        <taxon>Pezizomycotina</taxon>
        <taxon>Dothideomycetes</taxon>
        <taxon>Pleosporomycetidae</taxon>
        <taxon>Pleosporales</taxon>
        <taxon>Sporormiaceae</taxon>
        <taxon>Sporormia</taxon>
    </lineage>
</organism>
<evidence type="ECO:0000259" key="2">
    <source>
        <dbReference type="Pfam" id="PF20150"/>
    </source>
</evidence>